<feature type="domain" description="Heparan-alpha-glucosaminide N-acetyltransferase catalytic" evidence="2">
    <location>
        <begin position="22"/>
        <end position="248"/>
    </location>
</feature>
<dbReference type="AlphaFoldDB" id="A0A1Y2BQP1"/>
<feature type="transmembrane region" description="Helical" evidence="1">
    <location>
        <begin position="69"/>
        <end position="94"/>
    </location>
</feature>
<dbReference type="InterPro" id="IPR012429">
    <property type="entry name" value="HGSNAT_cat"/>
</dbReference>
<feature type="transmembrane region" description="Helical" evidence="1">
    <location>
        <begin position="338"/>
        <end position="357"/>
    </location>
</feature>
<protein>
    <recommendedName>
        <fullName evidence="2">Heparan-alpha-glucosaminide N-acetyltransferase catalytic domain-containing protein</fullName>
    </recommendedName>
</protein>
<dbReference type="PANTHER" id="PTHR40407">
    <property type="entry name" value="MEMBRANE PROTEIN-LIKE PROTEIN"/>
    <property type="match status" value="1"/>
</dbReference>
<feature type="transmembrane region" description="Helical" evidence="1">
    <location>
        <begin position="133"/>
        <end position="149"/>
    </location>
</feature>
<keyword evidence="4" id="KW-1185">Reference proteome</keyword>
<dbReference type="STRING" id="329046.A0A1Y2BQP1"/>
<feature type="transmembrane region" description="Helical" evidence="1">
    <location>
        <begin position="224"/>
        <end position="244"/>
    </location>
</feature>
<keyword evidence="1" id="KW-0812">Transmembrane</keyword>
<dbReference type="Pfam" id="PF07786">
    <property type="entry name" value="HGSNAT_cat"/>
    <property type="match status" value="1"/>
</dbReference>
<gene>
    <name evidence="3" type="ORF">BCR33DRAFT_721700</name>
</gene>
<keyword evidence="1" id="KW-0472">Membrane</keyword>
<feature type="transmembrane region" description="Helical" evidence="1">
    <location>
        <begin position="377"/>
        <end position="395"/>
    </location>
</feature>
<evidence type="ECO:0000313" key="3">
    <source>
        <dbReference type="EMBL" id="ORY37061.1"/>
    </source>
</evidence>
<keyword evidence="1" id="KW-1133">Transmembrane helix</keyword>
<sequence>MQSGEHTPLVAAVVVPPQPILRLAPLDLLRGVLMILMAIDHAKGFLSNFVYPHEQWFEMPDYKGNVSHFLSRFVTGFCAPGFFMLMGWGVALFVDSRRRIGWTSSAILKHFALRGTVLLLFNEITILPVMLPFYQTVGYFYVTTVLFSLERVIRNVSACFHFGSSGSNKLTVALYVLTAVVLTMLPSLYTPAPDAVADTQFSFLYLMWFLPRMVMTEPTSIVSLYPPFAWLAPTLWGVGIGRATKLFKWDASRLGLINMVLALSMISLSVVLRYNVPWTSINPSLLDPPLQSSAISFFNNVKYPPSVVYILTSLGGNHLLLGLLFFANPRNVNTEAGLLMVFGGSSLFFYVTHFFVYQGLANVLLAAEAMPKEKFGWWAFWAWYAVGLVIEYYICKAYARFKRSTSKDSLWRLF</sequence>
<proteinExistence type="predicted"/>
<evidence type="ECO:0000313" key="4">
    <source>
        <dbReference type="Proteomes" id="UP000193642"/>
    </source>
</evidence>
<organism evidence="3 4">
    <name type="scientific">Rhizoclosmatium globosum</name>
    <dbReference type="NCBI Taxonomy" id="329046"/>
    <lineage>
        <taxon>Eukaryota</taxon>
        <taxon>Fungi</taxon>
        <taxon>Fungi incertae sedis</taxon>
        <taxon>Chytridiomycota</taxon>
        <taxon>Chytridiomycota incertae sedis</taxon>
        <taxon>Chytridiomycetes</taxon>
        <taxon>Chytridiales</taxon>
        <taxon>Chytriomycetaceae</taxon>
        <taxon>Rhizoclosmatium</taxon>
    </lineage>
</organism>
<dbReference type="Proteomes" id="UP000193642">
    <property type="component" value="Unassembled WGS sequence"/>
</dbReference>
<name>A0A1Y2BQP1_9FUNG</name>
<evidence type="ECO:0000259" key="2">
    <source>
        <dbReference type="Pfam" id="PF07786"/>
    </source>
</evidence>
<feature type="transmembrane region" description="Helical" evidence="1">
    <location>
        <begin position="256"/>
        <end position="276"/>
    </location>
</feature>
<dbReference type="OrthoDB" id="2505607at2759"/>
<evidence type="ECO:0000256" key="1">
    <source>
        <dbReference type="SAM" id="Phobius"/>
    </source>
</evidence>
<reference evidence="3 4" key="1">
    <citation type="submission" date="2016-07" db="EMBL/GenBank/DDBJ databases">
        <title>Pervasive Adenine N6-methylation of Active Genes in Fungi.</title>
        <authorList>
            <consortium name="DOE Joint Genome Institute"/>
            <person name="Mondo S.J."/>
            <person name="Dannebaum R.O."/>
            <person name="Kuo R.C."/>
            <person name="Labutti K."/>
            <person name="Haridas S."/>
            <person name="Kuo A."/>
            <person name="Salamov A."/>
            <person name="Ahrendt S.R."/>
            <person name="Lipzen A."/>
            <person name="Sullivan W."/>
            <person name="Andreopoulos W.B."/>
            <person name="Clum A."/>
            <person name="Lindquist E."/>
            <person name="Daum C."/>
            <person name="Ramamoorthy G.K."/>
            <person name="Gryganskyi A."/>
            <person name="Culley D."/>
            <person name="Magnuson J.K."/>
            <person name="James T.Y."/>
            <person name="O'Malley M.A."/>
            <person name="Stajich J.E."/>
            <person name="Spatafora J.W."/>
            <person name="Visel A."/>
            <person name="Grigoriev I.V."/>
        </authorList>
    </citation>
    <scope>NUCLEOTIDE SEQUENCE [LARGE SCALE GENOMIC DNA]</scope>
    <source>
        <strain evidence="3 4">JEL800</strain>
    </source>
</reference>
<comment type="caution">
    <text evidence="3">The sequence shown here is derived from an EMBL/GenBank/DDBJ whole genome shotgun (WGS) entry which is preliminary data.</text>
</comment>
<feature type="transmembrane region" description="Helical" evidence="1">
    <location>
        <begin position="170"/>
        <end position="189"/>
    </location>
</feature>
<dbReference type="EMBL" id="MCGO01000052">
    <property type="protein sequence ID" value="ORY37061.1"/>
    <property type="molecule type" value="Genomic_DNA"/>
</dbReference>
<dbReference type="PANTHER" id="PTHR40407:SF1">
    <property type="entry name" value="HEPARAN-ALPHA-GLUCOSAMINIDE N-ACETYLTRANSFERASE CATALYTIC DOMAIN-CONTAINING PROTEIN"/>
    <property type="match status" value="1"/>
</dbReference>
<accession>A0A1Y2BQP1</accession>
<feature type="transmembrane region" description="Helical" evidence="1">
    <location>
        <begin position="307"/>
        <end position="326"/>
    </location>
</feature>